<evidence type="ECO:0000256" key="3">
    <source>
        <dbReference type="PIRSR" id="PIRSR000390-2"/>
    </source>
</evidence>
<keyword evidence="6" id="KW-1185">Reference proteome</keyword>
<dbReference type="GO" id="GO:0008483">
    <property type="term" value="F:transaminase activity"/>
    <property type="evidence" value="ECO:0007669"/>
    <property type="project" value="UniProtKB-KW"/>
</dbReference>
<evidence type="ECO:0000313" key="6">
    <source>
        <dbReference type="Proteomes" id="UP000033774"/>
    </source>
</evidence>
<proteinExistence type="inferred from homology"/>
<gene>
    <name evidence="5" type="ORF">VZ95_10360</name>
</gene>
<dbReference type="PANTHER" id="PTHR30244">
    <property type="entry name" value="TRANSAMINASE"/>
    <property type="match status" value="1"/>
</dbReference>
<reference evidence="5 6" key="1">
    <citation type="submission" date="2015-03" db="EMBL/GenBank/DDBJ databases">
        <title>Draft genome sequence of Elstera litoralis.</title>
        <authorList>
            <person name="Rahalkar M.C."/>
            <person name="Dhakephalkar P.K."/>
            <person name="Pore S.D."/>
            <person name="Arora P."/>
            <person name="Kapse N.G."/>
            <person name="Pandit P.S."/>
        </authorList>
    </citation>
    <scope>NUCLEOTIDE SEQUENCE [LARGE SCALE GENOMIC DNA]</scope>
    <source>
        <strain evidence="5 6">Dia-1</strain>
    </source>
</reference>
<evidence type="ECO:0000256" key="2">
    <source>
        <dbReference type="PIRSR" id="PIRSR000390-1"/>
    </source>
</evidence>
<dbReference type="SUPFAM" id="SSF53383">
    <property type="entry name" value="PLP-dependent transferases"/>
    <property type="match status" value="1"/>
</dbReference>
<evidence type="ECO:0000256" key="4">
    <source>
        <dbReference type="RuleBase" id="RU004508"/>
    </source>
</evidence>
<keyword evidence="5" id="KW-0032">Aminotransferase</keyword>
<dbReference type="PATRIC" id="fig|552518.3.peg.1490"/>
<keyword evidence="5" id="KW-0808">Transferase</keyword>
<dbReference type="Proteomes" id="UP000033774">
    <property type="component" value="Unassembled WGS sequence"/>
</dbReference>
<sequence length="385" mass="42205">MSFIPYGRQEIDEDDIAAVVAALKSDWLTTGPKVGEFEKAFAEFTGAKEAVAVSNGTAALHCAMLGAEIGPGDEVIVSTMTFVASANAAVYMGATPVFADVLPDTLTIDPADVARKITPKTKAIVAVDYCGQPCDYDALWALCETHGLKLISNACHAVCGSYHGKPIGTLADFSTFSLHPVKHFTTGEGGLITTDDPDRAQAMRIFRNHGITSDHRTRAATGGFTYEQIMLGYNYRLTDIQSALGISQLKKLPKWQERRWAIAKRYREAFAEMNSVRPLAEVPHTQHGYHLFVVRIDPEGSRLTRDELFPILRNNHQLGVNVHYQPVHTQPYYQQTFGTKLGDCPVAEAAWPQILTIPIWGNMTDAQADRVIEALRVETSGRAAA</sequence>
<evidence type="ECO:0000313" key="5">
    <source>
        <dbReference type="EMBL" id="KJV09627.1"/>
    </source>
</evidence>
<keyword evidence="3 4" id="KW-0663">Pyridoxal phosphate</keyword>
<comment type="similarity">
    <text evidence="1 4">Belongs to the DegT/DnrJ/EryC1 family.</text>
</comment>
<dbReference type="GO" id="GO:0000271">
    <property type="term" value="P:polysaccharide biosynthetic process"/>
    <property type="evidence" value="ECO:0007669"/>
    <property type="project" value="TreeGrafter"/>
</dbReference>
<dbReference type="InterPro" id="IPR020026">
    <property type="entry name" value="PseC"/>
</dbReference>
<dbReference type="Pfam" id="PF01041">
    <property type="entry name" value="DegT_DnrJ_EryC1"/>
    <property type="match status" value="1"/>
</dbReference>
<organism evidence="5 6">
    <name type="scientific">Elstera litoralis</name>
    <dbReference type="NCBI Taxonomy" id="552518"/>
    <lineage>
        <taxon>Bacteria</taxon>
        <taxon>Pseudomonadati</taxon>
        <taxon>Pseudomonadota</taxon>
        <taxon>Alphaproteobacteria</taxon>
        <taxon>Rhodospirillales</taxon>
        <taxon>Rhodospirillaceae</taxon>
        <taxon>Elstera</taxon>
    </lineage>
</organism>
<evidence type="ECO:0000256" key="1">
    <source>
        <dbReference type="ARBA" id="ARBA00037999"/>
    </source>
</evidence>
<dbReference type="EMBL" id="LAJY01000245">
    <property type="protein sequence ID" value="KJV09627.1"/>
    <property type="molecule type" value="Genomic_DNA"/>
</dbReference>
<name>A0A0F3ISM5_9PROT</name>
<dbReference type="RefSeq" id="WP_045775770.1">
    <property type="nucleotide sequence ID" value="NZ_LAJY01000245.1"/>
</dbReference>
<comment type="caution">
    <text evidence="5">The sequence shown here is derived from an EMBL/GenBank/DDBJ whole genome shotgun (WGS) entry which is preliminary data.</text>
</comment>
<dbReference type="PANTHER" id="PTHR30244:SF34">
    <property type="entry name" value="DTDP-4-AMINO-4,6-DIDEOXYGALACTOSE TRANSAMINASE"/>
    <property type="match status" value="1"/>
</dbReference>
<dbReference type="GO" id="GO:0030170">
    <property type="term" value="F:pyridoxal phosphate binding"/>
    <property type="evidence" value="ECO:0007669"/>
    <property type="project" value="TreeGrafter"/>
</dbReference>
<protein>
    <submittedName>
        <fullName evidence="5">Aminotransferase DegT</fullName>
    </submittedName>
</protein>
<dbReference type="CDD" id="cd00616">
    <property type="entry name" value="AHBA_syn"/>
    <property type="match status" value="1"/>
</dbReference>
<dbReference type="InterPro" id="IPR015421">
    <property type="entry name" value="PyrdxlP-dep_Trfase_major"/>
</dbReference>
<dbReference type="InterPro" id="IPR000653">
    <property type="entry name" value="DegT/StrS_aminotransferase"/>
</dbReference>
<dbReference type="OrthoDB" id="9768668at2"/>
<dbReference type="Gene3D" id="3.90.1150.10">
    <property type="entry name" value="Aspartate Aminotransferase, domain 1"/>
    <property type="match status" value="1"/>
</dbReference>
<feature type="active site" description="Proton acceptor" evidence="2">
    <location>
        <position position="182"/>
    </location>
</feature>
<feature type="modified residue" description="N6-(pyridoxal phosphate)lysine" evidence="3">
    <location>
        <position position="182"/>
    </location>
</feature>
<accession>A0A0F3ISM5</accession>
<dbReference type="Gene3D" id="3.40.640.10">
    <property type="entry name" value="Type I PLP-dependent aspartate aminotransferase-like (Major domain)"/>
    <property type="match status" value="1"/>
</dbReference>
<dbReference type="PIRSF" id="PIRSF000390">
    <property type="entry name" value="PLP_StrS"/>
    <property type="match status" value="1"/>
</dbReference>
<dbReference type="InterPro" id="IPR015424">
    <property type="entry name" value="PyrdxlP-dep_Trfase"/>
</dbReference>
<dbReference type="InterPro" id="IPR015422">
    <property type="entry name" value="PyrdxlP-dep_Trfase_small"/>
</dbReference>
<dbReference type="AlphaFoldDB" id="A0A0F3ISM5"/>
<dbReference type="NCBIfam" id="TIGR03588">
    <property type="entry name" value="PseC"/>
    <property type="match status" value="1"/>
</dbReference>